<dbReference type="EMBL" id="SRHU01000024">
    <property type="protein sequence ID" value="TFZ40467.1"/>
    <property type="molecule type" value="Genomic_DNA"/>
</dbReference>
<dbReference type="Gene3D" id="1.20.58.80">
    <property type="entry name" value="Phosphotransferase system, lactose/cellobiose-type IIA subunit"/>
    <property type="match status" value="1"/>
</dbReference>
<dbReference type="GO" id="GO:0009401">
    <property type="term" value="P:phosphoenolpyruvate-dependent sugar phosphotransferase system"/>
    <property type="evidence" value="ECO:0007669"/>
    <property type="project" value="InterPro"/>
</dbReference>
<gene>
    <name evidence="2" type="ORF">E4031_06660</name>
    <name evidence="1" type="ORF">E4Z98_05115</name>
</gene>
<dbReference type="EMBL" id="CP038865">
    <property type="protein sequence ID" value="QCA28725.1"/>
    <property type="molecule type" value="Genomic_DNA"/>
</dbReference>
<evidence type="ECO:0000313" key="4">
    <source>
        <dbReference type="Proteomes" id="UP000297725"/>
    </source>
</evidence>
<protein>
    <submittedName>
        <fullName evidence="2">Uncharacterized protein</fullName>
    </submittedName>
</protein>
<reference evidence="1 3" key="2">
    <citation type="journal article" date="2020" name="Int. J. Syst. Evol. Microbiol.">
        <title>Vagococcus xieshaowenii sp. nov., isolated from snow finch (Montifringilla taczanowskii) cloacal content.</title>
        <authorList>
            <person name="Ge Y."/>
            <person name="Yang J."/>
            <person name="Lai X.H."/>
            <person name="Zhang G."/>
            <person name="Jin D."/>
            <person name="Lu S."/>
            <person name="Wang B."/>
            <person name="Huang Y."/>
            <person name="Huang Y."/>
            <person name="Ren Z."/>
            <person name="Zhang X."/>
            <person name="Xu J."/>
        </authorList>
    </citation>
    <scope>NUCLEOTIDE SEQUENCE [LARGE SCALE GENOMIC DNA]</scope>
    <source>
        <strain evidence="1">Personal::cf-49</strain>
        <strain evidence="3">personal::cf-49</strain>
    </source>
</reference>
<organism evidence="2 4">
    <name type="scientific">Vagococcus xieshaowenii</name>
    <dbReference type="NCBI Taxonomy" id="2562451"/>
    <lineage>
        <taxon>Bacteria</taxon>
        <taxon>Bacillati</taxon>
        <taxon>Bacillota</taxon>
        <taxon>Bacilli</taxon>
        <taxon>Lactobacillales</taxon>
        <taxon>Enterococcaceae</taxon>
        <taxon>Vagococcus</taxon>
    </lineage>
</organism>
<keyword evidence="3" id="KW-1185">Reference proteome</keyword>
<dbReference type="Proteomes" id="UP000296883">
    <property type="component" value="Chromosome"/>
</dbReference>
<evidence type="ECO:0000313" key="3">
    <source>
        <dbReference type="Proteomes" id="UP000296883"/>
    </source>
</evidence>
<dbReference type="AlphaFoldDB" id="A0AAJ5EEE9"/>
<sequence>MKLAVNEYIEDYTVRLVLMIGDIREKINQSLDSALDKDFDDAYRYLNEAEHDLYQAILVSSKKITMLNELSSEEKNYSAIVLNMLSAIEQDFKSMQQLIPLLED</sequence>
<dbReference type="Proteomes" id="UP000297725">
    <property type="component" value="Unassembled WGS sequence"/>
</dbReference>
<accession>A0AAJ5EEE9</accession>
<reference evidence="2 4" key="1">
    <citation type="submission" date="2019-03" db="EMBL/GenBank/DDBJ databases">
        <title>Vagococcus sp. was isolated fron gut of Carduelis flavirostris.</title>
        <authorList>
            <person name="Ge Y."/>
        </authorList>
    </citation>
    <scope>NUCLEOTIDE SEQUENCE [LARGE SCALE GENOMIC DNA]</scope>
    <source>
        <strain evidence="2 4">CF-210</strain>
    </source>
</reference>
<evidence type="ECO:0000313" key="1">
    <source>
        <dbReference type="EMBL" id="QCA28725.1"/>
    </source>
</evidence>
<proteinExistence type="predicted"/>
<dbReference type="SUPFAM" id="SSF46973">
    <property type="entry name" value="Enzyme IIa from lactose specific PTS, IIa-lac"/>
    <property type="match status" value="1"/>
</dbReference>
<name>A0AAJ5EEE9_9ENTE</name>
<evidence type="ECO:0000313" key="2">
    <source>
        <dbReference type="EMBL" id="TFZ40467.1"/>
    </source>
</evidence>
<dbReference type="InterPro" id="IPR036542">
    <property type="entry name" value="PTS_IIA_lac/cel_sf"/>
</dbReference>
<dbReference type="RefSeq" id="WP_135254670.1">
    <property type="nucleotide sequence ID" value="NZ_CP038865.1"/>
</dbReference>